<evidence type="ECO:0000256" key="1">
    <source>
        <dbReference type="ARBA" id="ARBA00004477"/>
    </source>
</evidence>
<feature type="transmembrane region" description="Helical" evidence="7">
    <location>
        <begin position="64"/>
        <end position="87"/>
    </location>
</feature>
<gene>
    <name evidence="8" type="ORF">DL546_000325</name>
</gene>
<dbReference type="PANTHER" id="PTHR11009">
    <property type="entry name" value="DER1-LIKE PROTEIN, DERLIN"/>
    <property type="match status" value="1"/>
</dbReference>
<evidence type="ECO:0000313" key="8">
    <source>
        <dbReference type="EMBL" id="RKU41008.1"/>
    </source>
</evidence>
<comment type="similarity">
    <text evidence="2 7">Belongs to the derlin family.</text>
</comment>
<evidence type="ECO:0000256" key="5">
    <source>
        <dbReference type="ARBA" id="ARBA00022989"/>
    </source>
</evidence>
<dbReference type="GO" id="GO:0006950">
    <property type="term" value="P:response to stress"/>
    <property type="evidence" value="ECO:0007669"/>
    <property type="project" value="UniProtKB-ARBA"/>
</dbReference>
<dbReference type="OrthoDB" id="1716531at2759"/>
<dbReference type="Proteomes" id="UP000275385">
    <property type="component" value="Unassembled WGS sequence"/>
</dbReference>
<comment type="caution">
    <text evidence="7">Lacks conserved residue(s) required for the propagation of feature annotation.</text>
</comment>
<keyword evidence="3 7" id="KW-0812">Transmembrane</keyword>
<dbReference type="GO" id="GO:0005789">
    <property type="term" value="C:endoplasmic reticulum membrane"/>
    <property type="evidence" value="ECO:0007669"/>
    <property type="project" value="UniProtKB-SubCell"/>
</dbReference>
<keyword evidence="5 7" id="KW-1133">Transmembrane helix</keyword>
<keyword evidence="4 7" id="KW-0256">Endoplasmic reticulum</keyword>
<name>A0A420Y019_9PEZI</name>
<dbReference type="Pfam" id="PF04511">
    <property type="entry name" value="DER1"/>
    <property type="match status" value="1"/>
</dbReference>
<dbReference type="InterPro" id="IPR007599">
    <property type="entry name" value="DER1"/>
</dbReference>
<reference evidence="8 9" key="1">
    <citation type="submission" date="2018-08" db="EMBL/GenBank/DDBJ databases">
        <title>Draft genome of the lignicolous fungus Coniochaeta pulveracea.</title>
        <authorList>
            <person name="Borstlap C.J."/>
            <person name="De Witt R.N."/>
            <person name="Botha A."/>
            <person name="Volschenk H."/>
        </authorList>
    </citation>
    <scope>NUCLEOTIDE SEQUENCE [LARGE SCALE GENOMIC DNA]</scope>
    <source>
        <strain evidence="8 9">CAB683</strain>
    </source>
</reference>
<evidence type="ECO:0000256" key="2">
    <source>
        <dbReference type="ARBA" id="ARBA00008917"/>
    </source>
</evidence>
<comment type="function">
    <text evidence="7">May be involved in the degradation of misfolded endoplasmic reticulum (ER) luminal proteins.</text>
</comment>
<dbReference type="EMBL" id="QVQW01000084">
    <property type="protein sequence ID" value="RKU41008.1"/>
    <property type="molecule type" value="Genomic_DNA"/>
</dbReference>
<sequence length="248" mass="28438">MDQMMGGGDGGGRFPLEQWFWEMPICTRWWTTATVMTSALVQCQLVTPFQLFYSYRAVFEKSQYWRLLTTFLYSGTFSIDLLFHVYFLQRYSRLLEESSRSPAHFSWLLLYAMASLILLSPVVSMPFLGHPLSSTLVYIWARRNPDTQLSFLGLLVFSAPYLPWVLMGFSLILHGHVPKDEILGVVIGHVWYFFNDVFPPLHGGSRPLDPPAFWRRLFEGPPAPREQTDHGINNEIAVAGVDVAPEVR</sequence>
<proteinExistence type="inferred from homology"/>
<feature type="transmembrane region" description="Helical" evidence="7">
    <location>
        <begin position="149"/>
        <end position="173"/>
    </location>
</feature>
<evidence type="ECO:0000256" key="4">
    <source>
        <dbReference type="ARBA" id="ARBA00022824"/>
    </source>
</evidence>
<keyword evidence="6 7" id="KW-0472">Membrane</keyword>
<protein>
    <recommendedName>
        <fullName evidence="7">Derlin</fullName>
    </recommendedName>
</protein>
<evidence type="ECO:0000256" key="3">
    <source>
        <dbReference type="ARBA" id="ARBA00022692"/>
    </source>
</evidence>
<evidence type="ECO:0000256" key="6">
    <source>
        <dbReference type="ARBA" id="ARBA00023136"/>
    </source>
</evidence>
<organism evidence="8 9">
    <name type="scientific">Coniochaeta pulveracea</name>
    <dbReference type="NCBI Taxonomy" id="177199"/>
    <lineage>
        <taxon>Eukaryota</taxon>
        <taxon>Fungi</taxon>
        <taxon>Dikarya</taxon>
        <taxon>Ascomycota</taxon>
        <taxon>Pezizomycotina</taxon>
        <taxon>Sordariomycetes</taxon>
        <taxon>Sordariomycetidae</taxon>
        <taxon>Coniochaetales</taxon>
        <taxon>Coniochaetaceae</taxon>
        <taxon>Coniochaeta</taxon>
    </lineage>
</organism>
<evidence type="ECO:0000256" key="7">
    <source>
        <dbReference type="RuleBase" id="RU363059"/>
    </source>
</evidence>
<dbReference type="STRING" id="177199.A0A420Y019"/>
<comment type="subcellular location">
    <subcellularLocation>
        <location evidence="1 7">Endoplasmic reticulum membrane</location>
        <topology evidence="1 7">Multi-pass membrane protein</topology>
    </subcellularLocation>
</comment>
<evidence type="ECO:0000313" key="9">
    <source>
        <dbReference type="Proteomes" id="UP000275385"/>
    </source>
</evidence>
<dbReference type="SUPFAM" id="SSF144091">
    <property type="entry name" value="Rhomboid-like"/>
    <property type="match status" value="1"/>
</dbReference>
<keyword evidence="9" id="KW-1185">Reference proteome</keyword>
<comment type="caution">
    <text evidence="8">The sequence shown here is derived from an EMBL/GenBank/DDBJ whole genome shotgun (WGS) entry which is preliminary data.</text>
</comment>
<feature type="transmembrane region" description="Helical" evidence="7">
    <location>
        <begin position="108"/>
        <end position="129"/>
    </location>
</feature>
<accession>A0A420Y019</accession>
<dbReference type="AlphaFoldDB" id="A0A420Y019"/>
<dbReference type="InterPro" id="IPR035952">
    <property type="entry name" value="Rhomboid-like_sf"/>
</dbReference>